<gene>
    <name evidence="10" type="ORF">MIZ03_1201</name>
</gene>
<proteinExistence type="inferred from homology"/>
<reference evidence="10 11" key="1">
    <citation type="journal article" date="2021" name="Microbiol. Spectr.">
        <title>A Single Bacterium Capable of Oxidation and Reduction of Iron at Circumneutral pH.</title>
        <authorList>
            <person name="Kato S."/>
            <person name="Ohkuma M."/>
        </authorList>
    </citation>
    <scope>NUCLEOTIDE SEQUENCE [LARGE SCALE GENOMIC DNA]</scope>
    <source>
        <strain evidence="10 11">MIZ03</strain>
    </source>
</reference>
<dbReference type="InterPro" id="IPR023205">
    <property type="entry name" value="DsbA/DsbL"/>
</dbReference>
<dbReference type="Pfam" id="PF01323">
    <property type="entry name" value="DSBA"/>
    <property type="match status" value="1"/>
</dbReference>
<keyword evidence="11" id="KW-1185">Reference proteome</keyword>
<sequence length="217" mass="23874">MQRRHFFTGLSSVAAFSAVVSPSAVLAQAGVPQAGTDFIKLDTPAPVETPAGKVEVVEFFSYMCPHCNAFEPAFSAWLKKTPKDVVVYRVPVPFLASFEVLQRMYYAMEAMNLVEKLHAKVFAAVHNEHRNLNSLTAVVDWLAAQGVDRAQFMTQYNSFSVATKANRAKQLTNAYRVDGVPALGVAGRYYTDGSMAKSMERALLVTDFLVAQARNGR</sequence>
<accession>A0ABN6D2S7</accession>
<dbReference type="PANTHER" id="PTHR35891">
    <property type="entry name" value="THIOL:DISULFIDE INTERCHANGE PROTEIN DSBA"/>
    <property type="match status" value="1"/>
</dbReference>
<evidence type="ECO:0000256" key="5">
    <source>
        <dbReference type="ARBA" id="ARBA00023157"/>
    </source>
</evidence>
<dbReference type="InterPro" id="IPR036249">
    <property type="entry name" value="Thioredoxin-like_sf"/>
</dbReference>
<evidence type="ECO:0000256" key="7">
    <source>
        <dbReference type="PIRNR" id="PIRNR001488"/>
    </source>
</evidence>
<feature type="chain" id="PRO_5047240670" description="Thiol:disulfide interchange protein" evidence="8">
    <location>
        <begin position="28"/>
        <end position="217"/>
    </location>
</feature>
<keyword evidence="5 7" id="KW-1015">Disulfide bond</keyword>
<protein>
    <recommendedName>
        <fullName evidence="7">Thiol:disulfide interchange protein</fullName>
    </recommendedName>
</protein>
<dbReference type="InterPro" id="IPR001853">
    <property type="entry name" value="DSBA-like_thioredoxin_dom"/>
</dbReference>
<organism evidence="10 11">
    <name type="scientific">Rhodoferax lithotrophicus</name>
    <dbReference type="NCBI Taxonomy" id="2798804"/>
    <lineage>
        <taxon>Bacteria</taxon>
        <taxon>Pseudomonadati</taxon>
        <taxon>Pseudomonadota</taxon>
        <taxon>Betaproteobacteria</taxon>
        <taxon>Burkholderiales</taxon>
        <taxon>Comamonadaceae</taxon>
        <taxon>Rhodoferax</taxon>
    </lineage>
</organism>
<evidence type="ECO:0000256" key="4">
    <source>
        <dbReference type="ARBA" id="ARBA00022764"/>
    </source>
</evidence>
<evidence type="ECO:0000256" key="1">
    <source>
        <dbReference type="ARBA" id="ARBA00004418"/>
    </source>
</evidence>
<evidence type="ECO:0000256" key="8">
    <source>
        <dbReference type="SAM" id="SignalP"/>
    </source>
</evidence>
<dbReference type="InterPro" id="IPR013766">
    <property type="entry name" value="Thioredoxin_domain"/>
</dbReference>
<name>A0ABN6D2S7_9BURK</name>
<keyword evidence="3 8" id="KW-0732">Signal</keyword>
<comment type="similarity">
    <text evidence="2">Belongs to the thioredoxin family. DsbA subfamily.</text>
</comment>
<dbReference type="PANTHER" id="PTHR35891:SF3">
    <property type="entry name" value="THIOL:DISULFIDE INTERCHANGE PROTEIN DSBL"/>
    <property type="match status" value="1"/>
</dbReference>
<evidence type="ECO:0000313" key="10">
    <source>
        <dbReference type="EMBL" id="BCO26321.1"/>
    </source>
</evidence>
<comment type="subcellular location">
    <subcellularLocation>
        <location evidence="1 7">Periplasm</location>
    </subcellularLocation>
</comment>
<evidence type="ECO:0000256" key="3">
    <source>
        <dbReference type="ARBA" id="ARBA00022729"/>
    </source>
</evidence>
<keyword evidence="4 7" id="KW-0574">Periplasm</keyword>
<evidence type="ECO:0000256" key="6">
    <source>
        <dbReference type="ARBA" id="ARBA00023284"/>
    </source>
</evidence>
<dbReference type="CDD" id="cd03019">
    <property type="entry name" value="DsbA_DsbA"/>
    <property type="match status" value="1"/>
</dbReference>
<dbReference type="Gene3D" id="3.40.30.10">
    <property type="entry name" value="Glutaredoxin"/>
    <property type="match status" value="1"/>
</dbReference>
<feature type="signal peptide" evidence="8">
    <location>
        <begin position="1"/>
        <end position="27"/>
    </location>
</feature>
<keyword evidence="6" id="KW-0676">Redox-active center</keyword>
<dbReference type="RefSeq" id="WP_223909616.1">
    <property type="nucleotide sequence ID" value="NZ_AP024238.1"/>
</dbReference>
<dbReference type="SUPFAM" id="SSF52833">
    <property type="entry name" value="Thioredoxin-like"/>
    <property type="match status" value="1"/>
</dbReference>
<evidence type="ECO:0000256" key="2">
    <source>
        <dbReference type="ARBA" id="ARBA00005791"/>
    </source>
</evidence>
<feature type="domain" description="Thioredoxin" evidence="9">
    <location>
        <begin position="18"/>
        <end position="173"/>
    </location>
</feature>
<dbReference type="InterPro" id="IPR050824">
    <property type="entry name" value="Thiol_disulfide_DsbA"/>
</dbReference>
<evidence type="ECO:0000259" key="9">
    <source>
        <dbReference type="PROSITE" id="PS51352"/>
    </source>
</evidence>
<dbReference type="Proteomes" id="UP000824366">
    <property type="component" value="Chromosome"/>
</dbReference>
<dbReference type="EMBL" id="AP024238">
    <property type="protein sequence ID" value="BCO26321.1"/>
    <property type="molecule type" value="Genomic_DNA"/>
</dbReference>
<dbReference type="PIRSF" id="PIRSF001488">
    <property type="entry name" value="Tdi_protein"/>
    <property type="match status" value="1"/>
</dbReference>
<dbReference type="PROSITE" id="PS51352">
    <property type="entry name" value="THIOREDOXIN_2"/>
    <property type="match status" value="1"/>
</dbReference>
<evidence type="ECO:0000313" key="11">
    <source>
        <dbReference type="Proteomes" id="UP000824366"/>
    </source>
</evidence>